<gene>
    <name evidence="4" type="ORF">Tci_062466</name>
</gene>
<reference evidence="4" key="1">
    <citation type="journal article" date="2019" name="Sci. Rep.">
        <title>Draft genome of Tanacetum cinerariifolium, the natural source of mosquito coil.</title>
        <authorList>
            <person name="Yamashiro T."/>
            <person name="Shiraishi A."/>
            <person name="Satake H."/>
            <person name="Nakayama K."/>
        </authorList>
    </citation>
    <scope>NUCLEOTIDE SEQUENCE</scope>
</reference>
<feature type="region of interest" description="Disordered" evidence="1">
    <location>
        <begin position="554"/>
        <end position="573"/>
    </location>
</feature>
<evidence type="ECO:0000259" key="3">
    <source>
        <dbReference type="Pfam" id="PF25597"/>
    </source>
</evidence>
<dbReference type="InterPro" id="IPR013103">
    <property type="entry name" value="RVT_2"/>
</dbReference>
<feature type="compositionally biased region" description="Low complexity" evidence="1">
    <location>
        <begin position="554"/>
        <end position="563"/>
    </location>
</feature>
<sequence>MDLDFAADGNLRELNGEEAWETIENFIQGQKEYDNPPNIISKQSLSHDRFNNNVSFEEELVHQRLRNTLTHVLELSSCIYLDDRVMRSQIFDNSTKGLGYESYHAVPPPPIGFIHLQTDLSYYGQEEFQQPEFESYRPKSCKIESKNTSKNIPNELKESIKVKESSDVPLVKKLMSYDKFNKVTTARPKAVVSAVKRNPVNTVLGNKDTKPYTRLRKFKIYLSSSGLEEFKQPKFESYGPKASKSVCVDTSNVIKKVFDAPIIKDWVSNCDEDKSDEMILKSEHKREQVNQARKENQNPMNKRTNWNEMRTQKLGMVLKHALKTVEKETGQREVRPVWNNAMRVNHQNFSNYRRNFAPSAVLTKSGIVPISTDRQSSLRAAAPGDPQAPLRDTRIFDNGCSRHMTKNKSFLSDYQEYDGGFIAFAGSSKRVTILNTLDRLGKFDGKADEGFLVGYYIKNKAFRVYNSRTKKVKKNLHVNFFENKPNVIRSGLEWLFDIDSLTISMNYQSVSVRNRNNGIAGLKIHSDAGQEEKEKVCDQEYILLPVLNTSSDVSSSNEEVVSSPKDDAGRKSPVEPTYVDDLVCLDQQMKSTYDFENTNSFITDSPTVNTASDKDGTFQRTYGKWNLLTPITVNAVGSSFSYPAALDDFSKMPNLEDTGIFDDAYDDRDEGAEADYNNLETALDDESRVEAMQEELLQFKLLNVWRLVDLPHGKIAIRTKWVYRNKRDQRGIFDFAPIARIEAIRLFLAYASFMDFTVYQMDVKSEFLYDTIEEEVYVSQPPGFVDPTFPAKVYKVKKALFGLHQAFRAWFGTLSTNLLENRFRRGQIDKTLFIKKIKDDILLVQVSVDDIIFGSTKRSLSIKFEQLMHNRFQMSSMGELTIFLGLQVEQRKDGIFLSQEKYVCDILKKFGFSSVKSVMKRIFRYLKGYPTLGLWYPKNSPLELIAYLDSDYAGASLDRKSITGGCQFLGSRLISWQCKKKTIMANSTIEAEYIAASNCCGQVLWLQNQLLDYGYNFMQTKIHVDNESSICVVKNLVYYSKTKHIEIMHHFIRDSYEKRLIEIVKIHTDSNVADLLTKAFNVTSINVNAVRFSYCCLLGIELKGYLLNDGYADLVQHAGDIVNATGVYVLDFINTTNGHQFTMSNIQERIGYSRANENYGKEKCSFSRNVTPLLNTMLVQHQAPEGEDIVPTPHDSPLIRGYTPGSDEGRITLAELIKTYATLSKRVTQLENELLTTKAIYNKAFITLTNRVKKLESQLKQKVQSFIPQMKKDKETAEHSRDDDDETLAETLLNIKRSSAKDKGK</sequence>
<dbReference type="EMBL" id="BKCJ010010198">
    <property type="protein sequence ID" value="GEU90488.1"/>
    <property type="molecule type" value="Genomic_DNA"/>
</dbReference>
<comment type="caution">
    <text evidence="4">The sequence shown here is derived from an EMBL/GenBank/DDBJ whole genome shotgun (WGS) entry which is preliminary data.</text>
</comment>
<organism evidence="4">
    <name type="scientific">Tanacetum cinerariifolium</name>
    <name type="common">Dalmatian daisy</name>
    <name type="synonym">Chrysanthemum cinerariifolium</name>
    <dbReference type="NCBI Taxonomy" id="118510"/>
    <lineage>
        <taxon>Eukaryota</taxon>
        <taxon>Viridiplantae</taxon>
        <taxon>Streptophyta</taxon>
        <taxon>Embryophyta</taxon>
        <taxon>Tracheophyta</taxon>
        <taxon>Spermatophyta</taxon>
        <taxon>Magnoliopsida</taxon>
        <taxon>eudicotyledons</taxon>
        <taxon>Gunneridae</taxon>
        <taxon>Pentapetalae</taxon>
        <taxon>asterids</taxon>
        <taxon>campanulids</taxon>
        <taxon>Asterales</taxon>
        <taxon>Asteraceae</taxon>
        <taxon>Asteroideae</taxon>
        <taxon>Anthemideae</taxon>
        <taxon>Anthemidinae</taxon>
        <taxon>Tanacetum</taxon>
    </lineage>
</organism>
<feature type="domain" description="Reverse transcriptase Ty1/copia-type" evidence="2">
    <location>
        <begin position="735"/>
        <end position="918"/>
    </location>
</feature>
<dbReference type="Pfam" id="PF07727">
    <property type="entry name" value="RVT_2"/>
    <property type="match status" value="1"/>
</dbReference>
<dbReference type="PANTHER" id="PTHR11439">
    <property type="entry name" value="GAG-POL-RELATED RETROTRANSPOSON"/>
    <property type="match status" value="1"/>
</dbReference>
<evidence type="ECO:0000259" key="2">
    <source>
        <dbReference type="Pfam" id="PF07727"/>
    </source>
</evidence>
<evidence type="ECO:0000313" key="4">
    <source>
        <dbReference type="EMBL" id="GEU90488.1"/>
    </source>
</evidence>
<dbReference type="Pfam" id="PF25597">
    <property type="entry name" value="SH3_retrovirus"/>
    <property type="match status" value="1"/>
</dbReference>
<dbReference type="CDD" id="cd09272">
    <property type="entry name" value="RNase_HI_RT_Ty1"/>
    <property type="match status" value="1"/>
</dbReference>
<dbReference type="InterPro" id="IPR057670">
    <property type="entry name" value="SH3_retrovirus"/>
</dbReference>
<proteinExistence type="predicted"/>
<accession>A0A6L2NW24</accession>
<feature type="compositionally biased region" description="Basic and acidic residues" evidence="1">
    <location>
        <begin position="564"/>
        <end position="573"/>
    </location>
</feature>
<feature type="domain" description="Retroviral polymerase SH3-like" evidence="3">
    <location>
        <begin position="438"/>
        <end position="484"/>
    </location>
</feature>
<dbReference type="PANTHER" id="PTHR11439:SF495">
    <property type="entry name" value="REVERSE TRANSCRIPTASE, RNA-DEPENDENT DNA POLYMERASE-RELATED"/>
    <property type="match status" value="1"/>
</dbReference>
<name>A0A6L2NW24_TANCI</name>
<evidence type="ECO:0000256" key="1">
    <source>
        <dbReference type="SAM" id="MobiDB-lite"/>
    </source>
</evidence>
<protein>
    <submittedName>
        <fullName evidence="4">Uncharacterized protein</fullName>
    </submittedName>
</protein>